<evidence type="ECO:0000313" key="4">
    <source>
        <dbReference type="EMBL" id="PWK58905.1"/>
    </source>
</evidence>
<feature type="domain" description="Phosphatidic acid phosphatase type 2/haloperoxidase" evidence="3">
    <location>
        <begin position="104"/>
        <end position="176"/>
    </location>
</feature>
<dbReference type="Proteomes" id="UP000245390">
    <property type="component" value="Unassembled WGS sequence"/>
</dbReference>
<dbReference type="KEGG" id="salo:EF888_05060"/>
<protein>
    <submittedName>
        <fullName evidence="4">PAP2 superfamily protein</fullName>
    </submittedName>
</protein>
<gene>
    <name evidence="4" type="ORF">C8D95_101723</name>
</gene>
<dbReference type="Gene3D" id="1.20.144.10">
    <property type="entry name" value="Phosphatidic acid phosphatase type 2/haloperoxidase"/>
    <property type="match status" value="1"/>
</dbReference>
<reference evidence="4 5" key="1">
    <citation type="submission" date="2018-05" db="EMBL/GenBank/DDBJ databases">
        <title>Genomic Encyclopedia of Type Strains, Phase IV (KMG-IV): sequencing the most valuable type-strain genomes for metagenomic binning, comparative biology and taxonomic classification.</title>
        <authorList>
            <person name="Goeker M."/>
        </authorList>
    </citation>
    <scope>NUCLEOTIDE SEQUENCE [LARGE SCALE GENOMIC DNA]</scope>
    <source>
        <strain evidence="4 5">DSM 103371</strain>
    </source>
</reference>
<evidence type="ECO:0000259" key="3">
    <source>
        <dbReference type="Pfam" id="PF01569"/>
    </source>
</evidence>
<feature type="region of interest" description="Disordered" evidence="1">
    <location>
        <begin position="1"/>
        <end position="23"/>
    </location>
</feature>
<keyword evidence="2" id="KW-0812">Transmembrane</keyword>
<comment type="caution">
    <text evidence="4">The sequence shown here is derived from an EMBL/GenBank/DDBJ whole genome shotgun (WGS) entry which is preliminary data.</text>
</comment>
<dbReference type="SUPFAM" id="SSF48317">
    <property type="entry name" value="Acid phosphatase/Vanadium-dependent haloperoxidase"/>
    <property type="match status" value="1"/>
</dbReference>
<dbReference type="EMBL" id="QGGV01000001">
    <property type="protein sequence ID" value="PWK58905.1"/>
    <property type="molecule type" value="Genomic_DNA"/>
</dbReference>
<keyword evidence="5" id="KW-1185">Reference proteome</keyword>
<name>A0A316GFA8_9RHOB</name>
<dbReference type="InterPro" id="IPR036938">
    <property type="entry name" value="PAP2/HPO_sf"/>
</dbReference>
<keyword evidence="2" id="KW-1133">Transmembrane helix</keyword>
<organism evidence="4 5">
    <name type="scientific">Silicimonas algicola</name>
    <dbReference type="NCBI Taxonomy" id="1826607"/>
    <lineage>
        <taxon>Bacteria</taxon>
        <taxon>Pseudomonadati</taxon>
        <taxon>Pseudomonadota</taxon>
        <taxon>Alphaproteobacteria</taxon>
        <taxon>Rhodobacterales</taxon>
        <taxon>Paracoccaceae</taxon>
    </lineage>
</organism>
<dbReference type="RefSeq" id="WP_109757745.1">
    <property type="nucleotide sequence ID" value="NZ_CP034588.1"/>
</dbReference>
<proteinExistence type="predicted"/>
<sequence length="190" mass="19489">MEQVASESTEEGPQDRRRRPASVAPTLTAAALATAVLLVAAPFPREARVDAASAVLPLAGLACAVASGNGGGYLLGYAATLGTVRGVKSVTADMDLGRRPNGFGRGFPSSHSASAAYGASRLVATCLSAAPVARTVAAGVAALTGAGRIEDDHHDAIQVIAGLVFGLGFERLFRRSRRQVRARSPDRRPA</sequence>
<accession>A0A316GFA8</accession>
<evidence type="ECO:0000256" key="2">
    <source>
        <dbReference type="SAM" id="Phobius"/>
    </source>
</evidence>
<evidence type="ECO:0000313" key="5">
    <source>
        <dbReference type="Proteomes" id="UP000245390"/>
    </source>
</evidence>
<keyword evidence="2" id="KW-0472">Membrane</keyword>
<dbReference type="AlphaFoldDB" id="A0A316GFA8"/>
<dbReference type="InterPro" id="IPR000326">
    <property type="entry name" value="PAP2/HPO"/>
</dbReference>
<feature type="transmembrane region" description="Helical" evidence="2">
    <location>
        <begin position="55"/>
        <end position="79"/>
    </location>
</feature>
<dbReference type="Pfam" id="PF01569">
    <property type="entry name" value="PAP2"/>
    <property type="match status" value="1"/>
</dbReference>
<feature type="transmembrane region" description="Helical" evidence="2">
    <location>
        <begin position="23"/>
        <end position="43"/>
    </location>
</feature>
<evidence type="ECO:0000256" key="1">
    <source>
        <dbReference type="SAM" id="MobiDB-lite"/>
    </source>
</evidence>
<feature type="transmembrane region" description="Helical" evidence="2">
    <location>
        <begin position="156"/>
        <end position="173"/>
    </location>
</feature>